<evidence type="ECO:0000313" key="5">
    <source>
        <dbReference type="Proteomes" id="UP000593719"/>
    </source>
</evidence>
<dbReference type="PANTHER" id="PTHR11707:SF28">
    <property type="entry name" value="60 KDA LYSOPHOSPHOLIPASE"/>
    <property type="match status" value="1"/>
</dbReference>
<dbReference type="AlphaFoldDB" id="A0A7M1B0T2"/>
<feature type="active site" description="O-isoaspartyl threonine intermediate" evidence="1">
    <location>
        <position position="9"/>
    </location>
</feature>
<dbReference type="InterPro" id="IPR006034">
    <property type="entry name" value="Asparaginase/glutaminase-like"/>
</dbReference>
<dbReference type="PIRSF" id="PIRSF001220">
    <property type="entry name" value="L-ASNase_gatD"/>
    <property type="match status" value="1"/>
</dbReference>
<dbReference type="KEGG" id="ssei:FJR45_04025"/>
<protein>
    <submittedName>
        <fullName evidence="4">Asparaginase</fullName>
    </submittedName>
</protein>
<gene>
    <name evidence="4" type="ORF">FJR45_04025</name>
</gene>
<organism evidence="4 5">
    <name type="scientific">Sulfurimonas sediminis</name>
    <dbReference type="NCBI Taxonomy" id="2590020"/>
    <lineage>
        <taxon>Bacteria</taxon>
        <taxon>Pseudomonadati</taxon>
        <taxon>Campylobacterota</taxon>
        <taxon>Epsilonproteobacteria</taxon>
        <taxon>Campylobacterales</taxon>
        <taxon>Sulfurimonadaceae</taxon>
        <taxon>Sulfurimonas</taxon>
    </lineage>
</organism>
<evidence type="ECO:0000256" key="2">
    <source>
        <dbReference type="PIRSR" id="PIRSR001220-2"/>
    </source>
</evidence>
<dbReference type="Gene3D" id="3.40.50.1170">
    <property type="entry name" value="L-asparaginase, N-terminal domain"/>
    <property type="match status" value="1"/>
</dbReference>
<dbReference type="InterPro" id="IPR027474">
    <property type="entry name" value="L-asparaginase_N"/>
</dbReference>
<dbReference type="PANTHER" id="PTHR11707">
    <property type="entry name" value="L-ASPARAGINASE"/>
    <property type="match status" value="1"/>
</dbReference>
<dbReference type="GO" id="GO:0004067">
    <property type="term" value="F:asparaginase activity"/>
    <property type="evidence" value="ECO:0007669"/>
    <property type="project" value="UniProtKB-UniRule"/>
</dbReference>
<accession>A0A7M1B0T2</accession>
<dbReference type="PROSITE" id="PS51732">
    <property type="entry name" value="ASN_GLN_ASE_3"/>
    <property type="match status" value="1"/>
</dbReference>
<proteinExistence type="predicted"/>
<dbReference type="InterPro" id="IPR037152">
    <property type="entry name" value="L-asparaginase_N_sf"/>
</dbReference>
<keyword evidence="5" id="KW-1185">Reference proteome</keyword>
<dbReference type="SUPFAM" id="SSF53774">
    <property type="entry name" value="Glutaminase/Asparaginase"/>
    <property type="match status" value="1"/>
</dbReference>
<dbReference type="PRINTS" id="PR00139">
    <property type="entry name" value="ASNGLNASE"/>
</dbReference>
<evidence type="ECO:0000259" key="3">
    <source>
        <dbReference type="Pfam" id="PF00710"/>
    </source>
</evidence>
<dbReference type="EMBL" id="CP041235">
    <property type="protein sequence ID" value="QOP43156.1"/>
    <property type="molecule type" value="Genomic_DNA"/>
</dbReference>
<name>A0A7M1B0T2_9BACT</name>
<reference evidence="4 5" key="1">
    <citation type="submission" date="2019-06" db="EMBL/GenBank/DDBJ databases">
        <title>Sulfurimonas gotlandica sp. nov., a chemoautotrophic and psychrotolerant epsilonproteobacterium isolated from a pelagic redoxcline, and an emended description of the genus Sulfurimonas.</title>
        <authorList>
            <person name="Wang S."/>
            <person name="Jiang L."/>
            <person name="Shao Z."/>
        </authorList>
    </citation>
    <scope>NUCLEOTIDE SEQUENCE [LARGE SCALE GENOMIC DNA]</scope>
    <source>
        <strain evidence="4 5">S2-6</strain>
    </source>
</reference>
<dbReference type="Proteomes" id="UP000593719">
    <property type="component" value="Chromosome"/>
</dbReference>
<sequence>MLILNSGGTFNKRYNEISGELEVPYDNAAIERILFSAQEMYSLAGVVYKDSLEMDSNDRRMLADIIRESTEDTFVIVHGTDTMELSAEFLDEVFDDRKIIITGAMKPFEIDNIEASLNLGMAIGYAKAVEKNGVYICMNGLVEPWKNIQKNRNIGKFEVVR</sequence>
<evidence type="ECO:0000313" key="4">
    <source>
        <dbReference type="EMBL" id="QOP43156.1"/>
    </source>
</evidence>
<feature type="domain" description="L-asparaginase N-terminal" evidence="3">
    <location>
        <begin position="2"/>
        <end position="150"/>
    </location>
</feature>
<dbReference type="InterPro" id="IPR036152">
    <property type="entry name" value="Asp/glu_Ase-like_sf"/>
</dbReference>
<feature type="binding site" evidence="2">
    <location>
        <begin position="80"/>
        <end position="81"/>
    </location>
    <ligand>
        <name>substrate</name>
    </ligand>
</feature>
<dbReference type="RefSeq" id="WP_193151461.1">
    <property type="nucleotide sequence ID" value="NZ_CP041235.1"/>
</dbReference>
<dbReference type="PIRSF" id="PIRSF500176">
    <property type="entry name" value="L_ASNase"/>
    <property type="match status" value="1"/>
</dbReference>
<evidence type="ECO:0000256" key="1">
    <source>
        <dbReference type="PIRSR" id="PIRSR001220-1"/>
    </source>
</evidence>
<dbReference type="Pfam" id="PF00710">
    <property type="entry name" value="Asparaginase"/>
    <property type="match status" value="1"/>
</dbReference>
<feature type="binding site" evidence="2">
    <location>
        <position position="56"/>
    </location>
    <ligand>
        <name>substrate</name>
    </ligand>
</feature>